<evidence type="ECO:0000256" key="1">
    <source>
        <dbReference type="SAM" id="MobiDB-lite"/>
    </source>
</evidence>
<dbReference type="AlphaFoldDB" id="K8P196"/>
<feature type="compositionally biased region" description="Low complexity" evidence="1">
    <location>
        <begin position="24"/>
        <end position="38"/>
    </location>
</feature>
<dbReference type="RefSeq" id="WP_006023125.1">
    <property type="nucleotide sequence ID" value="NZ_KB375284.1"/>
</dbReference>
<proteinExistence type="predicted"/>
<accession>K8P196</accession>
<dbReference type="Proteomes" id="UP000001096">
    <property type="component" value="Unassembled WGS sequence"/>
</dbReference>
<dbReference type="HOGENOM" id="CLU_1682914_0_0_5"/>
<gene>
    <name evidence="2" type="ORF">HMPREF9695_04424</name>
</gene>
<reference evidence="2 3" key="1">
    <citation type="submission" date="2012-04" db="EMBL/GenBank/DDBJ databases">
        <title>The Genome Sequence of Afipia broomeae ATCC 49717.</title>
        <authorList>
            <consortium name="The Broad Institute Genome Sequencing Platform"/>
            <person name="Earl A."/>
            <person name="Ward D."/>
            <person name="Feldgarden M."/>
            <person name="Gevers D."/>
            <person name="Huys G."/>
            <person name="Walker B."/>
            <person name="Young S.K."/>
            <person name="Zeng Q."/>
            <person name="Gargeya S."/>
            <person name="Fitzgerald M."/>
            <person name="Haas B."/>
            <person name="Abouelleil A."/>
            <person name="Alvarado L."/>
            <person name="Arachchi H.M."/>
            <person name="Berlin A."/>
            <person name="Chapman S.B."/>
            <person name="Goldberg J."/>
            <person name="Griggs A."/>
            <person name="Gujja S."/>
            <person name="Hansen M."/>
            <person name="Howarth C."/>
            <person name="Imamovic A."/>
            <person name="Larimer J."/>
            <person name="McCowen C."/>
            <person name="Montmayeur A."/>
            <person name="Murphy C."/>
            <person name="Neiman D."/>
            <person name="Pearson M."/>
            <person name="Priest M."/>
            <person name="Roberts A."/>
            <person name="Saif S."/>
            <person name="Shea T."/>
            <person name="Sisk P."/>
            <person name="Sykes S."/>
            <person name="Wortman J."/>
            <person name="Nusbaum C."/>
            <person name="Birren B."/>
        </authorList>
    </citation>
    <scope>NUCLEOTIDE SEQUENCE [LARGE SCALE GENOMIC DNA]</scope>
    <source>
        <strain evidence="2 3">ATCC 49717</strain>
    </source>
</reference>
<sequence length="156" mass="16046">MNQHNPQTSNAATAPTDALGAGRGLASPAAGGEPAELPAGEALEASRIARLVAVQSAILASFPSRPTLALSFPRVSRTSHPLKLFGRRPRDAVAGASRGDVATGGPGDASPDANGPAKPIVPHRLRRAVRANRPVSSLTPDEVAALMRHFRTGDAR</sequence>
<dbReference type="EMBL" id="AGWX01000005">
    <property type="protein sequence ID" value="EKS34514.1"/>
    <property type="molecule type" value="Genomic_DNA"/>
</dbReference>
<dbReference type="PATRIC" id="fig|883078.3.peg.4568"/>
<feature type="region of interest" description="Disordered" evidence="1">
    <location>
        <begin position="83"/>
        <end position="123"/>
    </location>
</feature>
<feature type="region of interest" description="Disordered" evidence="1">
    <location>
        <begin position="1"/>
        <end position="38"/>
    </location>
</feature>
<evidence type="ECO:0000313" key="3">
    <source>
        <dbReference type="Proteomes" id="UP000001096"/>
    </source>
</evidence>
<name>K8P196_9BRAD</name>
<evidence type="ECO:0000313" key="2">
    <source>
        <dbReference type="EMBL" id="EKS34514.1"/>
    </source>
</evidence>
<protein>
    <submittedName>
        <fullName evidence="2">Uncharacterized protein</fullName>
    </submittedName>
</protein>
<organism evidence="2 3">
    <name type="scientific">Afipia broomeae ATCC 49717</name>
    <dbReference type="NCBI Taxonomy" id="883078"/>
    <lineage>
        <taxon>Bacteria</taxon>
        <taxon>Pseudomonadati</taxon>
        <taxon>Pseudomonadota</taxon>
        <taxon>Alphaproteobacteria</taxon>
        <taxon>Hyphomicrobiales</taxon>
        <taxon>Nitrobacteraceae</taxon>
        <taxon>Afipia</taxon>
    </lineage>
</organism>
<keyword evidence="3" id="KW-1185">Reference proteome</keyword>
<comment type="caution">
    <text evidence="2">The sequence shown here is derived from an EMBL/GenBank/DDBJ whole genome shotgun (WGS) entry which is preliminary data.</text>
</comment>
<feature type="compositionally biased region" description="Polar residues" evidence="1">
    <location>
        <begin position="1"/>
        <end position="13"/>
    </location>
</feature>